<feature type="domain" description="Peptidase C50" evidence="13">
    <location>
        <begin position="2216"/>
        <end position="2313"/>
    </location>
</feature>
<evidence type="ECO:0000313" key="15">
    <source>
        <dbReference type="Proteomes" id="UP000567179"/>
    </source>
</evidence>
<keyword evidence="5" id="KW-0963">Cytoplasm</keyword>
<dbReference type="UniPathway" id="UPA00111">
    <property type="reaction ID" value="UER00527"/>
</dbReference>
<feature type="binding site" evidence="11">
    <location>
        <position position="52"/>
    </location>
    <ligand>
        <name>Fe cation</name>
        <dbReference type="ChEBI" id="CHEBI:24875"/>
        <label>1</label>
    </ligand>
</feature>
<evidence type="ECO:0000256" key="6">
    <source>
        <dbReference type="ARBA" id="ARBA00022723"/>
    </source>
</evidence>
<protein>
    <recommendedName>
        <fullName evidence="13">Peptidase C50 domain-containing protein</fullName>
    </recommendedName>
</protein>
<dbReference type="InterPro" id="IPR005314">
    <property type="entry name" value="Peptidase_C50"/>
</dbReference>
<dbReference type="Pfam" id="PF03568">
    <property type="entry name" value="Separin_C"/>
    <property type="match status" value="1"/>
</dbReference>
<dbReference type="PANTHER" id="PTHR12792">
    <property type="entry name" value="EXTRA SPINDLE POLES 1-RELATED"/>
    <property type="match status" value="1"/>
</dbReference>
<keyword evidence="7" id="KW-0378">Hydrolase</keyword>
<evidence type="ECO:0000256" key="4">
    <source>
        <dbReference type="ARBA" id="ARBA00005286"/>
    </source>
</evidence>
<dbReference type="OrthoDB" id="10255632at2759"/>
<dbReference type="GO" id="GO:0019310">
    <property type="term" value="P:inositol catabolic process"/>
    <property type="evidence" value="ECO:0007669"/>
    <property type="project" value="InterPro"/>
</dbReference>
<evidence type="ECO:0000313" key="14">
    <source>
        <dbReference type="EMBL" id="KAF5311012.1"/>
    </source>
</evidence>
<comment type="similarity">
    <text evidence="4">Belongs to the myo-inositol oxygenase family.</text>
</comment>
<comment type="pathway">
    <text evidence="3">Polyol metabolism; myo-inositol degradation into D-glucuronate; D-glucuronate from myo-inositol: step 1/1.</text>
</comment>
<evidence type="ECO:0000256" key="8">
    <source>
        <dbReference type="ARBA" id="ARBA00022829"/>
    </source>
</evidence>
<dbReference type="InterPro" id="IPR011990">
    <property type="entry name" value="TPR-like_helical_dom_sf"/>
</dbReference>
<keyword evidence="10 11" id="KW-0408">Iron</keyword>
<dbReference type="GO" id="GO:0006508">
    <property type="term" value="P:proteolysis"/>
    <property type="evidence" value="ECO:0007669"/>
    <property type="project" value="InterPro"/>
</dbReference>
<feature type="region of interest" description="Disordered" evidence="12">
    <location>
        <begin position="2052"/>
        <end position="2075"/>
    </location>
</feature>
<proteinExistence type="inferred from homology"/>
<evidence type="ECO:0000256" key="7">
    <source>
        <dbReference type="ARBA" id="ARBA00022801"/>
    </source>
</evidence>
<evidence type="ECO:0000256" key="11">
    <source>
        <dbReference type="PIRSR" id="PIRSR607828-2"/>
    </source>
</evidence>
<gene>
    <name evidence="14" type="ORF">D9619_007736</name>
</gene>
<dbReference type="InterPro" id="IPR030397">
    <property type="entry name" value="SEPARIN_core_dom"/>
</dbReference>
<keyword evidence="9" id="KW-0560">Oxidoreductase</keyword>
<evidence type="ECO:0000256" key="12">
    <source>
        <dbReference type="SAM" id="MobiDB-lite"/>
    </source>
</evidence>
<dbReference type="EMBL" id="JAACJJ010000057">
    <property type="protein sequence ID" value="KAF5311012.1"/>
    <property type="molecule type" value="Genomic_DNA"/>
</dbReference>
<dbReference type="Pfam" id="PF05153">
    <property type="entry name" value="MIOX"/>
    <property type="match status" value="1"/>
</dbReference>
<dbReference type="GO" id="GO:0005506">
    <property type="term" value="F:iron ion binding"/>
    <property type="evidence" value="ECO:0007669"/>
    <property type="project" value="InterPro"/>
</dbReference>
<comment type="caution">
    <text evidence="14">The sequence shown here is derived from an EMBL/GenBank/DDBJ whole genome shotgun (WGS) entry which is preliminary data.</text>
</comment>
<dbReference type="Gene3D" id="1.25.40.10">
    <property type="entry name" value="Tetratricopeptide repeat domain"/>
    <property type="match status" value="1"/>
</dbReference>
<feature type="binding site" evidence="11">
    <location>
        <position position="205"/>
    </location>
    <ligand>
        <name>Fe cation</name>
        <dbReference type="ChEBI" id="CHEBI:24875"/>
        <label>1</label>
    </ligand>
</feature>
<evidence type="ECO:0000256" key="2">
    <source>
        <dbReference type="ARBA" id="ARBA00004496"/>
    </source>
</evidence>
<dbReference type="GO" id="GO:0072686">
    <property type="term" value="C:mitotic spindle"/>
    <property type="evidence" value="ECO:0007669"/>
    <property type="project" value="TreeGrafter"/>
</dbReference>
<reference evidence="14 15" key="1">
    <citation type="journal article" date="2020" name="ISME J.">
        <title>Uncovering the hidden diversity of litter-decomposition mechanisms in mushroom-forming fungi.</title>
        <authorList>
            <person name="Floudas D."/>
            <person name="Bentzer J."/>
            <person name="Ahren D."/>
            <person name="Johansson T."/>
            <person name="Persson P."/>
            <person name="Tunlid A."/>
        </authorList>
    </citation>
    <scope>NUCLEOTIDE SEQUENCE [LARGE SCALE GENOMIC DNA]</scope>
    <source>
        <strain evidence="14 15">CBS 101986</strain>
    </source>
</reference>
<evidence type="ECO:0000256" key="9">
    <source>
        <dbReference type="ARBA" id="ARBA00023002"/>
    </source>
</evidence>
<organism evidence="14 15">
    <name type="scientific">Psilocybe cf. subviscida</name>
    <dbReference type="NCBI Taxonomy" id="2480587"/>
    <lineage>
        <taxon>Eukaryota</taxon>
        <taxon>Fungi</taxon>
        <taxon>Dikarya</taxon>
        <taxon>Basidiomycota</taxon>
        <taxon>Agaricomycotina</taxon>
        <taxon>Agaricomycetes</taxon>
        <taxon>Agaricomycetidae</taxon>
        <taxon>Agaricales</taxon>
        <taxon>Agaricineae</taxon>
        <taxon>Strophariaceae</taxon>
        <taxon>Psilocybe</taxon>
    </lineage>
</organism>
<dbReference type="GO" id="GO:0044732">
    <property type="term" value="C:mitotic spindle pole body"/>
    <property type="evidence" value="ECO:0007669"/>
    <property type="project" value="TreeGrafter"/>
</dbReference>
<keyword evidence="15" id="KW-1185">Reference proteome</keyword>
<comment type="catalytic activity">
    <reaction evidence="1">
        <text>All bonds known to be hydrolyzed by this endopeptidase have arginine in P1 and an acidic residue in P4. P6 is often occupied by an acidic residue or by a hydroxy-amino-acid residue, the phosphorylation of which enhances cleavage.</text>
        <dbReference type="EC" id="3.4.22.49"/>
    </reaction>
</comment>
<evidence type="ECO:0000256" key="5">
    <source>
        <dbReference type="ARBA" id="ARBA00022490"/>
    </source>
</evidence>
<evidence type="ECO:0000259" key="13">
    <source>
        <dbReference type="PROSITE" id="PS51700"/>
    </source>
</evidence>
<dbReference type="SUPFAM" id="SSF48452">
    <property type="entry name" value="TPR-like"/>
    <property type="match status" value="1"/>
</dbReference>
<dbReference type="Proteomes" id="UP000567179">
    <property type="component" value="Unassembled WGS sequence"/>
</dbReference>
<dbReference type="GO" id="GO:0050113">
    <property type="term" value="F:inositol oxygenase activity"/>
    <property type="evidence" value="ECO:0007669"/>
    <property type="project" value="InterPro"/>
</dbReference>
<dbReference type="GO" id="GO:0004197">
    <property type="term" value="F:cysteine-type endopeptidase activity"/>
    <property type="evidence" value="ECO:0007669"/>
    <property type="project" value="InterPro"/>
</dbReference>
<dbReference type="GO" id="GO:0051307">
    <property type="term" value="P:meiotic chromosome separation"/>
    <property type="evidence" value="ECO:0007669"/>
    <property type="project" value="TreeGrafter"/>
</dbReference>
<dbReference type="Gene3D" id="1.10.3210.10">
    <property type="entry name" value="Hypothetical protein af1432"/>
    <property type="match status" value="1"/>
</dbReference>
<comment type="subcellular location">
    <subcellularLocation>
        <location evidence="2">Cytoplasm</location>
    </subcellularLocation>
</comment>
<feature type="compositionally biased region" description="Acidic residues" evidence="12">
    <location>
        <begin position="1854"/>
        <end position="1863"/>
    </location>
</feature>
<dbReference type="PANTHER" id="PTHR12792:SF0">
    <property type="entry name" value="SEPARIN"/>
    <property type="match status" value="1"/>
</dbReference>
<feature type="compositionally biased region" description="Pro residues" evidence="12">
    <location>
        <begin position="633"/>
        <end position="645"/>
    </location>
</feature>
<sequence>MRKKQTVEYNLKARFDFKNKKRARMGVWEAIELLNTVVDDSDPDTSLSQIDHLLQTAEAIRNDGKPEWMQLTGLLHDLGKLLILFGAEGQWDVVGDTFVVGCEFSEKCIYPETFVNNPDAQNPKYASKYGIYKPNCGLDNVMLSWGHDEYMYNVLKDQSTLPAEALAMIRYHSFYPWHREGAYEHLTNEHDKKILEAVKAFNPYDLYSKSETPIDVEELRPYYQGLIAKYFPAELDCYRPSIPHGRDESVQLRASEVPLWANRGHFCNLFVSPGPDYYFNSLTSKMAAIPRPGQRKALRLTKASTPDQLASELATKLTVSEPNTKLASMRAVNAASQTLSGIIQSGWKKSTADAASKATLTSAVSAATSAAKHLKQLRGLTPSEVDVERAAISVLGKLVVLEMLDLAEPALVQMHPRLCAILGVTEPPSSYLRLPKSTAAPTDPIILNIAATYLTYALVIQSQSQALDAVATIAENASLLEWLPSFAPLPAKSMDGLLTRTYTALNKLCNKARSAPQAVFTVRIYALRCLAHTSPGVIAASTFWDQAIKCGASLVKATPRKSEEEATKCVLSAYSELEQLAESRSDSATFMGVGEDSKGFVDFCEYWMSFAKRGGDIAALQRIDALIKQPSSSNPPSPRAAPVPTQPQDLTLEGTKICSALNQLSLLLEDSDKRSDDGALLESIKLSTTLLRTSTAIGTLLEPAPKTTAEKIPRQEAELKRMRGKVDRAFETCRRMALKRAESLTSMVTDGSEQIKSALHEFALQCVTCLEPLVARPDLSGSATRDIVTRCIDTLFVLSRDVLAVTNPTTFVPAFDHLTKAASIVGAVPAEKVLPQAAMSPEDAVDAANYLRCVSGAFYNIAGSLYQATRYGNAVPFLVESCTLGVKALGLPRPPASSSSSGEAREKEWTQLEEQICRRWELLGNAYDAFKRSIHAFPFASSGLIARAGQVAPDALFGLEMPAEATPAVKQLVTLVDRVSYMGACDLILPPEEVSLLVSSSNGSGSGAKQLDSSITGALIERQIDGLEPSRWKEGVRAVFIKLLLDALQVYTIMLPVRRARILVRCMEFAYRDYDERVCERFGFRSVEDIGVEIEQLLTTRPIGDDERLARFIPQYRIAAHLWIALYTHRRADPEQFALVSQRAEEASRLIKELLSTTPEAVAAATKIAPTTTRGAPLSKKAGKSPKAPRGMSSPKVTRMTRQRTPAAPRKAAPVKTRGKAATVDPVTPKARSRIVLPDVTRTPPRVSLPLEQGAKSPLVGLLDMTRRLARRQMATKNDGYVIASLDLAHEYALLGKYKRAAGIFNQALDIVRSGQVPEEVSVSFLLRYSHLLALVEDVPKSSQVYLEALERSKQLDLERNGSSTQQRIHSRAKMLEISAAAAHVFGLIQFENVGFAWFSSVQPTDNHVQGDVSASLDGLLQALRLWNRSVDTLSRLSPPPPTSTSSAEADPFAMSSLKDALPPVLSGGSSQGDKVSSKALERHAPMDGMEWQVSEGLLSTMLLLAQTYYLRGSGREAVYFAKQAADLAESLNAPTLRGRALAIQGEIQLHMGSLDEAHDNISKAGEIMCNIPGIDTANISRITIELNSRQTEEKGVNFADIISMLDELDNSFRQFDNITFGARRSLGLSPGTVNNPETLAPQLMVSLLSQQLWQMRDDVDESFNALLEKLVSLSHSNSNKAEESILMAKLTLHGVYDRLRTDMFLSSMTESTIAVPMGMCSRQEVRSSILPSAEVVNALANAENYLWAHLKMTAGKGDVVKVREAATTLARIGAFRTSLGDRRVNVASAMVSLLDMGASLTLRRDMLEAAEHKLRSKQVPDDLVWPPIAESGCSLPPTASTTGARYRSLYLSDSEDDPDGEKEEANKTSVDDYWRDVKERYKLHNFDPSALSPSEAVGLPSNWAVININITDDKSTLFVSRQEGGEESKDPLIFCIPLKGRRDHGNEEDEKEQHLTFVDAVQELHDIVRSSDECTKSAVNIKPGDDEARSNWWKQRGRLDVRMRELLENIEYCWLGAFKAILNPQSNMSSQGISDFRAQFEATFHRALHVKDKKSRTKGSAHKKSSSQSQTTLPSQFTLDDEILKCFSTLSSKCQDEELEDLVYFVLDLYQFHGVPIAIAEVDITQLVLDLRGLLEEQTNKRTKGPITLTDEHLFLVLDKNVQGLPWESIPTLRGRSVSRIPGIQFLQDRLAFAKWKRDSSRKPFNARDGAIINPQNGYYILNPSGDLGRTEERFRGWAQRMKTSGWDGTIGKQLTEQQFINALKSRDLVVYFGHGGGEQYVRSHMIRNLQTCAATMLWGCSSGLLRDNGDFDRTGTPYNYMLAGCPTLVANLWDVTDKDIDKISQSVFDKLGLTGEEKSGKRSPVSLVTAVAQSRDSCKLKYLTGAAPVVYGIPFYL</sequence>
<dbReference type="GO" id="GO:0005737">
    <property type="term" value="C:cytoplasm"/>
    <property type="evidence" value="ECO:0007669"/>
    <property type="project" value="UniProtKB-SubCell"/>
</dbReference>
<evidence type="ECO:0000256" key="1">
    <source>
        <dbReference type="ARBA" id="ARBA00000451"/>
    </source>
</evidence>
<feature type="binding site" evidence="11">
    <location>
        <position position="77"/>
    </location>
    <ligand>
        <name>Fe cation</name>
        <dbReference type="ChEBI" id="CHEBI:24875"/>
        <label>1</label>
    </ligand>
</feature>
<evidence type="ECO:0000256" key="3">
    <source>
        <dbReference type="ARBA" id="ARBA00005167"/>
    </source>
</evidence>
<comment type="cofactor">
    <cofactor evidence="11">
        <name>Fe cation</name>
        <dbReference type="ChEBI" id="CHEBI:24875"/>
    </cofactor>
    <text evidence="11">Binds 2 iron ions per subunit.</text>
</comment>
<evidence type="ECO:0000256" key="10">
    <source>
        <dbReference type="ARBA" id="ARBA00023004"/>
    </source>
</evidence>
<keyword evidence="6 11" id="KW-0479">Metal-binding</keyword>
<feature type="compositionally biased region" description="Basic residues" evidence="12">
    <location>
        <begin position="2052"/>
        <end position="2066"/>
    </location>
</feature>
<dbReference type="PROSITE" id="PS51700">
    <property type="entry name" value="SEPARIN"/>
    <property type="match status" value="1"/>
</dbReference>
<accession>A0A8H5AU29</accession>
<dbReference type="GO" id="GO:0005634">
    <property type="term" value="C:nucleus"/>
    <property type="evidence" value="ECO:0007669"/>
    <property type="project" value="InterPro"/>
</dbReference>
<name>A0A8H5AU29_9AGAR</name>
<feature type="binding site" evidence="11">
    <location>
        <position position="147"/>
    </location>
    <ligand>
        <name>Fe cation</name>
        <dbReference type="ChEBI" id="CHEBI:24875"/>
        <label>1</label>
    </ligand>
</feature>
<dbReference type="InterPro" id="IPR007828">
    <property type="entry name" value="Inositol_oxygenase"/>
</dbReference>
<keyword evidence="8" id="KW-0159">Chromosome partition</keyword>
<dbReference type="SUPFAM" id="SSF109604">
    <property type="entry name" value="HD-domain/PDEase-like"/>
    <property type="match status" value="1"/>
</dbReference>
<feature type="binding site" evidence="11">
    <location>
        <position position="172"/>
    </location>
    <ligand>
        <name>Fe cation</name>
        <dbReference type="ChEBI" id="CHEBI:24875"/>
        <label>1</label>
    </ligand>
</feature>
<feature type="region of interest" description="Disordered" evidence="12">
    <location>
        <begin position="1171"/>
        <end position="1227"/>
    </location>
</feature>
<feature type="binding site" evidence="11">
    <location>
        <position position="76"/>
    </location>
    <ligand>
        <name>Fe cation</name>
        <dbReference type="ChEBI" id="CHEBI:24875"/>
        <label>1</label>
    </ligand>
</feature>
<feature type="region of interest" description="Disordered" evidence="12">
    <location>
        <begin position="1852"/>
        <end position="1871"/>
    </location>
</feature>
<feature type="region of interest" description="Disordered" evidence="12">
    <location>
        <begin position="628"/>
        <end position="648"/>
    </location>
</feature>